<dbReference type="FunFam" id="3.10.450.50:FF:000006">
    <property type="entry name" value="NTF2-related export protein 2 isoform 1"/>
    <property type="match status" value="1"/>
</dbReference>
<dbReference type="InterPro" id="IPR002075">
    <property type="entry name" value="NTF2_dom"/>
</dbReference>
<comment type="subcellular location">
    <subcellularLocation>
        <location evidence="4">Cytoplasm</location>
    </subcellularLocation>
    <subcellularLocation>
        <location evidence="4">Nucleus</location>
    </subcellularLocation>
</comment>
<keyword evidence="3 4" id="KW-0539">Nucleus</keyword>
<evidence type="ECO:0000259" key="5">
    <source>
        <dbReference type="PROSITE" id="PS50177"/>
    </source>
</evidence>
<evidence type="ECO:0000256" key="1">
    <source>
        <dbReference type="ARBA" id="ARBA00022448"/>
    </source>
</evidence>
<keyword evidence="4" id="KW-0963">Cytoplasm</keyword>
<dbReference type="OrthoDB" id="25408at2759"/>
<dbReference type="Proteomes" id="UP000242188">
    <property type="component" value="Unassembled WGS sequence"/>
</dbReference>
<accession>A0A210QCV9</accession>
<dbReference type="PANTHER" id="PTHR12612">
    <property type="entry name" value="NUCLEAR TRANSPORT FACTOR 2"/>
    <property type="match status" value="1"/>
</dbReference>
<dbReference type="Gene3D" id="3.10.450.50">
    <property type="match status" value="1"/>
</dbReference>
<keyword evidence="7" id="KW-1185">Reference proteome</keyword>
<keyword evidence="2 4" id="KW-0653">Protein transport</keyword>
<evidence type="ECO:0000256" key="2">
    <source>
        <dbReference type="ARBA" id="ARBA00022927"/>
    </source>
</evidence>
<evidence type="ECO:0000256" key="4">
    <source>
        <dbReference type="RuleBase" id="RU369002"/>
    </source>
</evidence>
<sequence>MATDFQTKVEQASEAGEVFSKLFYESFDKKRHLIQKLYLDSATLVWNGTAINGLDKILKFFETLPTSEHSLDSLDCQPLIDQVSGGQMTIAIKTFGTVKYQGSKTRAFHQNFMLTSLNNVWKIVSDSFRFQE</sequence>
<dbReference type="STRING" id="6573.A0A210QCV9"/>
<gene>
    <name evidence="6" type="ORF">KP79_PYT12770</name>
</gene>
<protein>
    <recommendedName>
        <fullName evidence="4">NTF2-related export protein</fullName>
    </recommendedName>
</protein>
<evidence type="ECO:0000313" key="6">
    <source>
        <dbReference type="EMBL" id="OWF46597.1"/>
    </source>
</evidence>
<reference evidence="6 7" key="1">
    <citation type="journal article" date="2017" name="Nat. Ecol. Evol.">
        <title>Scallop genome provides insights into evolution of bilaterian karyotype and development.</title>
        <authorList>
            <person name="Wang S."/>
            <person name="Zhang J."/>
            <person name="Jiao W."/>
            <person name="Li J."/>
            <person name="Xun X."/>
            <person name="Sun Y."/>
            <person name="Guo X."/>
            <person name="Huan P."/>
            <person name="Dong B."/>
            <person name="Zhang L."/>
            <person name="Hu X."/>
            <person name="Sun X."/>
            <person name="Wang J."/>
            <person name="Zhao C."/>
            <person name="Wang Y."/>
            <person name="Wang D."/>
            <person name="Huang X."/>
            <person name="Wang R."/>
            <person name="Lv J."/>
            <person name="Li Y."/>
            <person name="Zhang Z."/>
            <person name="Liu B."/>
            <person name="Lu W."/>
            <person name="Hui Y."/>
            <person name="Liang J."/>
            <person name="Zhou Z."/>
            <person name="Hou R."/>
            <person name="Li X."/>
            <person name="Liu Y."/>
            <person name="Li H."/>
            <person name="Ning X."/>
            <person name="Lin Y."/>
            <person name="Zhao L."/>
            <person name="Xing Q."/>
            <person name="Dou J."/>
            <person name="Li Y."/>
            <person name="Mao J."/>
            <person name="Guo H."/>
            <person name="Dou H."/>
            <person name="Li T."/>
            <person name="Mu C."/>
            <person name="Jiang W."/>
            <person name="Fu Q."/>
            <person name="Fu X."/>
            <person name="Miao Y."/>
            <person name="Liu J."/>
            <person name="Yu Q."/>
            <person name="Li R."/>
            <person name="Liao H."/>
            <person name="Li X."/>
            <person name="Kong Y."/>
            <person name="Jiang Z."/>
            <person name="Chourrout D."/>
            <person name="Li R."/>
            <person name="Bao Z."/>
        </authorList>
    </citation>
    <scope>NUCLEOTIDE SEQUENCE [LARGE SCALE GENOMIC DNA]</scope>
    <source>
        <strain evidence="6 7">PY_sf001</strain>
    </source>
</reference>
<dbReference type="GO" id="GO:0005737">
    <property type="term" value="C:cytoplasm"/>
    <property type="evidence" value="ECO:0007669"/>
    <property type="project" value="UniProtKB-SubCell"/>
</dbReference>
<dbReference type="Pfam" id="PF02136">
    <property type="entry name" value="NTF2"/>
    <property type="match status" value="1"/>
</dbReference>
<comment type="function">
    <text evidence="4">Has a role in nuclear-cytoplasmic transport of proteins and mRNAs.</text>
</comment>
<dbReference type="GO" id="GO:0051028">
    <property type="term" value="P:mRNA transport"/>
    <property type="evidence" value="ECO:0007669"/>
    <property type="project" value="UniProtKB-UniRule"/>
</dbReference>
<dbReference type="GO" id="GO:0015031">
    <property type="term" value="P:protein transport"/>
    <property type="evidence" value="ECO:0007669"/>
    <property type="project" value="UniProtKB-KW"/>
</dbReference>
<proteinExistence type="predicted"/>
<dbReference type="GO" id="GO:0005634">
    <property type="term" value="C:nucleus"/>
    <property type="evidence" value="ECO:0007669"/>
    <property type="project" value="UniProtKB-SubCell"/>
</dbReference>
<comment type="caution">
    <text evidence="6">The sequence shown here is derived from an EMBL/GenBank/DDBJ whole genome shotgun (WGS) entry which is preliminary data.</text>
</comment>
<dbReference type="InterPro" id="IPR018222">
    <property type="entry name" value="Nuclear_transport_factor_2_euk"/>
</dbReference>
<evidence type="ECO:0000313" key="7">
    <source>
        <dbReference type="Proteomes" id="UP000242188"/>
    </source>
</evidence>
<dbReference type="GO" id="GO:0006913">
    <property type="term" value="P:nucleocytoplasmic transport"/>
    <property type="evidence" value="ECO:0007669"/>
    <property type="project" value="UniProtKB-UniRule"/>
</dbReference>
<dbReference type="InterPro" id="IPR045875">
    <property type="entry name" value="NTF2"/>
</dbReference>
<evidence type="ECO:0000256" key="3">
    <source>
        <dbReference type="ARBA" id="ARBA00023242"/>
    </source>
</evidence>
<organism evidence="6 7">
    <name type="scientific">Mizuhopecten yessoensis</name>
    <name type="common">Japanese scallop</name>
    <name type="synonym">Patinopecten yessoensis</name>
    <dbReference type="NCBI Taxonomy" id="6573"/>
    <lineage>
        <taxon>Eukaryota</taxon>
        <taxon>Metazoa</taxon>
        <taxon>Spiralia</taxon>
        <taxon>Lophotrochozoa</taxon>
        <taxon>Mollusca</taxon>
        <taxon>Bivalvia</taxon>
        <taxon>Autobranchia</taxon>
        <taxon>Pteriomorphia</taxon>
        <taxon>Pectinida</taxon>
        <taxon>Pectinoidea</taxon>
        <taxon>Pectinidae</taxon>
        <taxon>Mizuhopecten</taxon>
    </lineage>
</organism>
<dbReference type="InterPro" id="IPR032710">
    <property type="entry name" value="NTF2-like_dom_sf"/>
</dbReference>
<dbReference type="EMBL" id="NEDP02004118">
    <property type="protein sequence ID" value="OWF46597.1"/>
    <property type="molecule type" value="Genomic_DNA"/>
</dbReference>
<keyword evidence="1 4" id="KW-0813">Transport</keyword>
<name>A0A210QCV9_MIZYE</name>
<feature type="domain" description="NTF2" evidence="5">
    <location>
        <begin position="15"/>
        <end position="130"/>
    </location>
</feature>
<dbReference type="CDD" id="cd00780">
    <property type="entry name" value="NTF2"/>
    <property type="match status" value="1"/>
</dbReference>
<dbReference type="PROSITE" id="PS50177">
    <property type="entry name" value="NTF2_DOMAIN"/>
    <property type="match status" value="1"/>
</dbReference>
<dbReference type="SUPFAM" id="SSF54427">
    <property type="entry name" value="NTF2-like"/>
    <property type="match status" value="1"/>
</dbReference>
<dbReference type="AlphaFoldDB" id="A0A210QCV9"/>